<dbReference type="STRING" id="765440.A0A0C3CP80"/>
<evidence type="ECO:0000313" key="1">
    <source>
        <dbReference type="EMBL" id="KIM91542.1"/>
    </source>
</evidence>
<dbReference type="PANTHER" id="PTHR31912:SF34">
    <property type="entry name" value="NOTOCHORD-RELATED PROTEIN"/>
    <property type="match status" value="1"/>
</dbReference>
<keyword evidence="2" id="KW-1185">Reference proteome</keyword>
<feature type="non-terminal residue" evidence="1">
    <location>
        <position position="1"/>
    </location>
</feature>
<gene>
    <name evidence="1" type="ORF">PILCRDRAFT_58289</name>
</gene>
<dbReference type="EMBL" id="KN832971">
    <property type="protein sequence ID" value="KIM91542.1"/>
    <property type="molecule type" value="Genomic_DNA"/>
</dbReference>
<accession>A0A0C3CP80</accession>
<dbReference type="Proteomes" id="UP000054166">
    <property type="component" value="Unassembled WGS sequence"/>
</dbReference>
<proteinExistence type="predicted"/>
<dbReference type="OrthoDB" id="2506088at2759"/>
<sequence length="122" mass="13572">DPNCDTPVEILHVVLLGFVKYFWRDSVSQQKTAGKEILKARLSSFDMTGTGLSRAKGKTYVQYAGSLNGQDFRVILQVAPSVLQGLIPDSHYQAWLALCRLAPLIFQPEITDLPLYLVCSND</sequence>
<evidence type="ECO:0000313" key="2">
    <source>
        <dbReference type="Proteomes" id="UP000054166"/>
    </source>
</evidence>
<dbReference type="AlphaFoldDB" id="A0A0C3CP80"/>
<dbReference type="InParanoid" id="A0A0C3CP80"/>
<organism evidence="1 2">
    <name type="scientific">Piloderma croceum (strain F 1598)</name>
    <dbReference type="NCBI Taxonomy" id="765440"/>
    <lineage>
        <taxon>Eukaryota</taxon>
        <taxon>Fungi</taxon>
        <taxon>Dikarya</taxon>
        <taxon>Basidiomycota</taxon>
        <taxon>Agaricomycotina</taxon>
        <taxon>Agaricomycetes</taxon>
        <taxon>Agaricomycetidae</taxon>
        <taxon>Atheliales</taxon>
        <taxon>Atheliaceae</taxon>
        <taxon>Piloderma</taxon>
    </lineage>
</organism>
<reference evidence="1 2" key="1">
    <citation type="submission" date="2014-04" db="EMBL/GenBank/DDBJ databases">
        <authorList>
            <consortium name="DOE Joint Genome Institute"/>
            <person name="Kuo A."/>
            <person name="Tarkka M."/>
            <person name="Buscot F."/>
            <person name="Kohler A."/>
            <person name="Nagy L.G."/>
            <person name="Floudas D."/>
            <person name="Copeland A."/>
            <person name="Barry K.W."/>
            <person name="Cichocki N."/>
            <person name="Veneault-Fourrey C."/>
            <person name="LaButti K."/>
            <person name="Lindquist E.A."/>
            <person name="Lipzen A."/>
            <person name="Lundell T."/>
            <person name="Morin E."/>
            <person name="Murat C."/>
            <person name="Sun H."/>
            <person name="Tunlid A."/>
            <person name="Henrissat B."/>
            <person name="Grigoriev I.V."/>
            <person name="Hibbett D.S."/>
            <person name="Martin F."/>
            <person name="Nordberg H.P."/>
            <person name="Cantor M.N."/>
            <person name="Hua S.X."/>
        </authorList>
    </citation>
    <scope>NUCLEOTIDE SEQUENCE [LARGE SCALE GENOMIC DNA]</scope>
    <source>
        <strain evidence="1 2">F 1598</strain>
    </source>
</reference>
<reference evidence="2" key="2">
    <citation type="submission" date="2015-01" db="EMBL/GenBank/DDBJ databases">
        <title>Evolutionary Origins and Diversification of the Mycorrhizal Mutualists.</title>
        <authorList>
            <consortium name="DOE Joint Genome Institute"/>
            <consortium name="Mycorrhizal Genomics Consortium"/>
            <person name="Kohler A."/>
            <person name="Kuo A."/>
            <person name="Nagy L.G."/>
            <person name="Floudas D."/>
            <person name="Copeland A."/>
            <person name="Barry K.W."/>
            <person name="Cichocki N."/>
            <person name="Veneault-Fourrey C."/>
            <person name="LaButti K."/>
            <person name="Lindquist E.A."/>
            <person name="Lipzen A."/>
            <person name="Lundell T."/>
            <person name="Morin E."/>
            <person name="Murat C."/>
            <person name="Riley R."/>
            <person name="Ohm R."/>
            <person name="Sun H."/>
            <person name="Tunlid A."/>
            <person name="Henrissat B."/>
            <person name="Grigoriev I.V."/>
            <person name="Hibbett D.S."/>
            <person name="Martin F."/>
        </authorList>
    </citation>
    <scope>NUCLEOTIDE SEQUENCE [LARGE SCALE GENOMIC DNA]</scope>
    <source>
        <strain evidence="2">F 1598</strain>
    </source>
</reference>
<name>A0A0C3CP80_PILCF</name>
<protein>
    <submittedName>
        <fullName evidence="1">Uncharacterized protein</fullName>
    </submittedName>
</protein>
<dbReference type="HOGENOM" id="CLU_004591_3_1_1"/>
<dbReference type="PANTHER" id="PTHR31912">
    <property type="entry name" value="IP13529P"/>
    <property type="match status" value="1"/>
</dbReference>